<dbReference type="PANTHER" id="PTHR43827:SF3">
    <property type="entry name" value="NADP-DEPENDENT OXIDOREDUCTASE DOMAIN-CONTAINING PROTEIN"/>
    <property type="match status" value="1"/>
</dbReference>
<reference evidence="9" key="1">
    <citation type="submission" date="2019-05" db="EMBL/GenBank/DDBJ databases">
        <title>Complete genome sequencing of Absiella argi strain JCM 30884.</title>
        <authorList>
            <person name="Sakamoto M."/>
            <person name="Murakami T."/>
            <person name="Mori H."/>
        </authorList>
    </citation>
    <scope>NUCLEOTIDE SEQUENCE [LARGE SCALE GENOMIC DNA]</scope>
    <source>
        <strain evidence="9">JCM 30884</strain>
    </source>
</reference>
<dbReference type="FunFam" id="3.20.20.100:FF:000002">
    <property type="entry name" value="2,5-diketo-D-gluconic acid reductase A"/>
    <property type="match status" value="1"/>
</dbReference>
<evidence type="ECO:0000256" key="3">
    <source>
        <dbReference type="ARBA" id="ARBA00023002"/>
    </source>
</evidence>
<keyword evidence="9" id="KW-1185">Reference proteome</keyword>
<evidence type="ECO:0000256" key="4">
    <source>
        <dbReference type="PIRSR" id="PIRSR000097-1"/>
    </source>
</evidence>
<organism evidence="8 9">
    <name type="scientific">Amedibacterium intestinale</name>
    <dbReference type="NCBI Taxonomy" id="2583452"/>
    <lineage>
        <taxon>Bacteria</taxon>
        <taxon>Bacillati</taxon>
        <taxon>Bacillota</taxon>
        <taxon>Erysipelotrichia</taxon>
        <taxon>Erysipelotrichales</taxon>
        <taxon>Erysipelotrichaceae</taxon>
        <taxon>Amedibacterium</taxon>
    </lineage>
</organism>
<keyword evidence="2" id="KW-0521">NADP</keyword>
<evidence type="ECO:0000256" key="1">
    <source>
        <dbReference type="ARBA" id="ARBA00007905"/>
    </source>
</evidence>
<evidence type="ECO:0000256" key="5">
    <source>
        <dbReference type="PIRSR" id="PIRSR000097-2"/>
    </source>
</evidence>
<proteinExistence type="inferred from homology"/>
<dbReference type="InterPro" id="IPR036812">
    <property type="entry name" value="NAD(P)_OxRdtase_dom_sf"/>
</dbReference>
<dbReference type="InterPro" id="IPR023210">
    <property type="entry name" value="NADP_OxRdtase_dom"/>
</dbReference>
<evidence type="ECO:0000256" key="6">
    <source>
        <dbReference type="PIRSR" id="PIRSR000097-3"/>
    </source>
</evidence>
<dbReference type="EMBL" id="AP019695">
    <property type="protein sequence ID" value="BBK21514.1"/>
    <property type="molecule type" value="Genomic_DNA"/>
</dbReference>
<accession>A0A6N4TGE1</accession>
<gene>
    <name evidence="8" type="ORF">Aargi30884_04170</name>
</gene>
<dbReference type="KEGG" id="aarg:Aargi30884_04170"/>
<evidence type="ECO:0000256" key="2">
    <source>
        <dbReference type="ARBA" id="ARBA00022857"/>
    </source>
</evidence>
<dbReference type="Gene3D" id="3.20.20.100">
    <property type="entry name" value="NADP-dependent oxidoreductase domain"/>
    <property type="match status" value="1"/>
</dbReference>
<dbReference type="AlphaFoldDB" id="A0A6N4TGE1"/>
<evidence type="ECO:0000313" key="8">
    <source>
        <dbReference type="EMBL" id="BBK21514.1"/>
    </source>
</evidence>
<name>A0A6N4TGE1_9FIRM</name>
<evidence type="ECO:0000259" key="7">
    <source>
        <dbReference type="Pfam" id="PF00248"/>
    </source>
</evidence>
<dbReference type="SUPFAM" id="SSF51430">
    <property type="entry name" value="NAD(P)-linked oxidoreductase"/>
    <property type="match status" value="1"/>
</dbReference>
<dbReference type="Pfam" id="PF00248">
    <property type="entry name" value="Aldo_ket_red"/>
    <property type="match status" value="1"/>
</dbReference>
<dbReference type="GO" id="GO:0016616">
    <property type="term" value="F:oxidoreductase activity, acting on the CH-OH group of donors, NAD or NADP as acceptor"/>
    <property type="evidence" value="ECO:0007669"/>
    <property type="project" value="UniProtKB-ARBA"/>
</dbReference>
<dbReference type="CDD" id="cd19071">
    <property type="entry name" value="AKR_AKR1-5-like"/>
    <property type="match status" value="1"/>
</dbReference>
<sequence>MPLVGLGTWNLRGEECVQVVSKAIQLGYRLIDTAQMYENEKEVGQGILKSGIDRNQLFITSKIYRISNSYEKAKYAIEETLNNLQLDHIDLLLIHEPYPQGPQMYQALEEAFLKGKVMSIGISNYDENRYQEFIKNCKIIPAVNQVENHVYYQKWELHELLMKHGTAMQAWSPLAQGLLNLSDQTVLKKIASKYNKTPAQISLRFLTQRGISVVPKSKHELRLKENIDIFDFHLTEEEINQIRQIDQNDTLFSWTKNF</sequence>
<comment type="similarity">
    <text evidence="1">Belongs to the aldo/keto reductase family.</text>
</comment>
<dbReference type="Proteomes" id="UP000464754">
    <property type="component" value="Chromosome"/>
</dbReference>
<feature type="active site" description="Proton donor" evidence="4">
    <location>
        <position position="37"/>
    </location>
</feature>
<dbReference type="PROSITE" id="PS00798">
    <property type="entry name" value="ALDOKETO_REDUCTASE_1"/>
    <property type="match status" value="1"/>
</dbReference>
<dbReference type="PRINTS" id="PR00069">
    <property type="entry name" value="ALDKETRDTASE"/>
</dbReference>
<protein>
    <submittedName>
        <fullName evidence="8">2,5-diketo-D-gluconic acid reductase</fullName>
    </submittedName>
</protein>
<dbReference type="PIRSF" id="PIRSF000097">
    <property type="entry name" value="AKR"/>
    <property type="match status" value="1"/>
</dbReference>
<feature type="domain" description="NADP-dependent oxidoreductase" evidence="7">
    <location>
        <begin position="4"/>
        <end position="246"/>
    </location>
</feature>
<keyword evidence="3" id="KW-0560">Oxidoreductase</keyword>
<evidence type="ECO:0000313" key="9">
    <source>
        <dbReference type="Proteomes" id="UP000464754"/>
    </source>
</evidence>
<dbReference type="RefSeq" id="WP_240145534.1">
    <property type="nucleotide sequence ID" value="NZ_AP019695.1"/>
</dbReference>
<feature type="site" description="Lowers pKa of active site Tyr" evidence="6">
    <location>
        <position position="62"/>
    </location>
</feature>
<dbReference type="InterPro" id="IPR018170">
    <property type="entry name" value="Aldo/ket_reductase_CS"/>
</dbReference>
<dbReference type="PROSITE" id="PS00063">
    <property type="entry name" value="ALDOKETO_REDUCTASE_3"/>
    <property type="match status" value="1"/>
</dbReference>
<feature type="binding site" evidence="5">
    <location>
        <position position="95"/>
    </location>
    <ligand>
        <name>substrate</name>
    </ligand>
</feature>
<dbReference type="InterPro" id="IPR020471">
    <property type="entry name" value="AKR"/>
</dbReference>
<dbReference type="PANTHER" id="PTHR43827">
    <property type="entry name" value="2,5-DIKETO-D-GLUCONIC ACID REDUCTASE"/>
    <property type="match status" value="1"/>
</dbReference>